<dbReference type="HOGENOM" id="CLU_1692282_0_0_14"/>
<dbReference type="AlphaFoldDB" id="G8C2K4"/>
<dbReference type="PATRIC" id="fig|1116213.3.peg.33"/>
<proteinExistence type="predicted"/>
<reference evidence="1" key="2">
    <citation type="submission" date="2011-11" db="EMBL/GenBank/DDBJ databases">
        <authorList>
            <person name="Barker E."/>
        </authorList>
    </citation>
    <scope>NUCLEOTIDE SEQUENCE</scope>
    <source>
        <strain evidence="1">Birmingham 1</strain>
    </source>
</reference>
<dbReference type="EMBL" id="HE613254">
    <property type="protein sequence ID" value="CCE66552.1"/>
    <property type="molecule type" value="Genomic_DNA"/>
</dbReference>
<sequence length="155" mass="18524">MSKFSLKAAIIKSLDDLFGDSYRACKSYIDWFFGPIFAILRRVKSAISFFFWKIFPSRSSELERERYKKFIESLGGWKNVTAFTCRAKSWHLKITHEFLIDWDTLKTFNVKIIYWGWPYLDLSLGSYSRWMYKRLKRFSDKPIGRAIPKCSLKKN</sequence>
<gene>
    <name evidence="1" type="ORF">MHM_00340</name>
</gene>
<organism evidence="1">
    <name type="scientific">Candidatus Mycoplasma haematominutum 'Birmingham 1'</name>
    <dbReference type="NCBI Taxonomy" id="1116213"/>
    <lineage>
        <taxon>Bacteria</taxon>
        <taxon>Bacillati</taxon>
        <taxon>Mycoplasmatota</taxon>
        <taxon>Mollicutes</taxon>
        <taxon>Mycoplasmataceae</taxon>
        <taxon>Mycoplasma</taxon>
    </lineage>
</organism>
<dbReference type="OrthoDB" id="397814at2"/>
<accession>G8C2K4</accession>
<protein>
    <submittedName>
        <fullName evidence="1">Uncharacterized protein</fullName>
    </submittedName>
</protein>
<dbReference type="KEGG" id="mhb:MHM_00340"/>
<dbReference type="RefSeq" id="WP_015511417.1">
    <property type="nucleotide sequence ID" value="NC_021007.1"/>
</dbReference>
<name>G8C2K4_9MOLU</name>
<reference evidence="1" key="1">
    <citation type="submission" date="2011-11" db="EMBL/GenBank/DDBJ databases">
        <title>Complete genome sequence of Candidatus Mycoplasma haemominutum.</title>
        <authorList>
            <person name="Barker E.N."/>
            <person name="Darby A.C."/>
            <person name="Helps C.R."/>
            <person name="Peters I.R."/>
            <person name="Hughes M.A."/>
            <person name="Radford A.D."/>
            <person name="Novacco M."/>
            <person name="Boretti F."/>
            <person name="Hofmann-Lehmann R."/>
            <person name="Tasker S."/>
        </authorList>
    </citation>
    <scope>NUCLEOTIDE SEQUENCE</scope>
    <source>
        <strain evidence="1">Birmingham 1</strain>
    </source>
</reference>
<evidence type="ECO:0000313" key="1">
    <source>
        <dbReference type="EMBL" id="CCE66552.1"/>
    </source>
</evidence>